<gene>
    <name evidence="1" type="ORF">RB614_24175</name>
</gene>
<proteinExistence type="predicted"/>
<protein>
    <submittedName>
        <fullName evidence="1">Uncharacterized protein</fullName>
    </submittedName>
</protein>
<accession>A0ABU0ZKN6</accession>
<keyword evidence="2" id="KW-1185">Reference proteome</keyword>
<sequence length="56" mass="6030">MCDRCGTEFGSAVHLRDWYVVWPVAVRAGWSGEPKPFGTHFCGTCAGATVPDEALS</sequence>
<dbReference type="RefSeq" id="WP_308714900.1">
    <property type="nucleotide sequence ID" value="NZ_JAVHUY010000023.1"/>
</dbReference>
<comment type="caution">
    <text evidence="1">The sequence shown here is derived from an EMBL/GenBank/DDBJ whole genome shotgun (WGS) entry which is preliminary data.</text>
</comment>
<reference evidence="1 2" key="1">
    <citation type="submission" date="2023-08" db="EMBL/GenBank/DDBJ databases">
        <title>Phytohabitans sansha sp. nov., isolated from marine sediment.</title>
        <authorList>
            <person name="Zhao Y."/>
            <person name="Yi K."/>
        </authorList>
    </citation>
    <scope>NUCLEOTIDE SEQUENCE [LARGE SCALE GENOMIC DNA]</scope>
    <source>
        <strain evidence="1 2">ZYX-F-186</strain>
    </source>
</reference>
<name>A0ABU0ZKN6_9ACTN</name>
<dbReference type="EMBL" id="JAVHUY010000023">
    <property type="protein sequence ID" value="MDQ7907623.1"/>
    <property type="molecule type" value="Genomic_DNA"/>
</dbReference>
<evidence type="ECO:0000313" key="1">
    <source>
        <dbReference type="EMBL" id="MDQ7907623.1"/>
    </source>
</evidence>
<dbReference type="Proteomes" id="UP001230908">
    <property type="component" value="Unassembled WGS sequence"/>
</dbReference>
<organism evidence="1 2">
    <name type="scientific">Phytohabitans maris</name>
    <dbReference type="NCBI Taxonomy" id="3071409"/>
    <lineage>
        <taxon>Bacteria</taxon>
        <taxon>Bacillati</taxon>
        <taxon>Actinomycetota</taxon>
        <taxon>Actinomycetes</taxon>
        <taxon>Micromonosporales</taxon>
        <taxon>Micromonosporaceae</taxon>
    </lineage>
</organism>
<evidence type="ECO:0000313" key="2">
    <source>
        <dbReference type="Proteomes" id="UP001230908"/>
    </source>
</evidence>